<feature type="compositionally biased region" description="Pro residues" evidence="2">
    <location>
        <begin position="498"/>
        <end position="512"/>
    </location>
</feature>
<feature type="region of interest" description="Disordered" evidence="2">
    <location>
        <begin position="454"/>
        <end position="518"/>
    </location>
</feature>
<dbReference type="InterPro" id="IPR006829">
    <property type="entry name" value="LXG_dom"/>
</dbReference>
<evidence type="ECO:0000256" key="1">
    <source>
        <dbReference type="ARBA" id="ARBA00034117"/>
    </source>
</evidence>
<reference evidence="4 5" key="1">
    <citation type="journal article" date="2023" name="Microbiol. Spectr.">
        <title>Symbiosis of Carpenter Bees with Uncharacterized Lactic Acid Bacteria Showing NAD Auxotrophy.</title>
        <authorList>
            <person name="Kawasaki S."/>
            <person name="Ozawa K."/>
            <person name="Mori T."/>
            <person name="Yamamoto A."/>
            <person name="Ito M."/>
            <person name="Ohkuma M."/>
            <person name="Sakamoto M."/>
            <person name="Matsutani M."/>
        </authorList>
    </citation>
    <scope>NUCLEOTIDE SEQUENCE [LARGE SCALE GENOMIC DNA]</scope>
    <source>
        <strain evidence="4 5">Kim37-2</strain>
    </source>
</reference>
<dbReference type="Pfam" id="PF04740">
    <property type="entry name" value="LXG"/>
    <property type="match status" value="1"/>
</dbReference>
<evidence type="ECO:0000259" key="3">
    <source>
        <dbReference type="PROSITE" id="PS51756"/>
    </source>
</evidence>
<keyword evidence="5" id="KW-1185">Reference proteome</keyword>
<gene>
    <name evidence="4" type="ORF">KIM372_06220</name>
</gene>
<dbReference type="Proteomes" id="UP001321766">
    <property type="component" value="Chromosome"/>
</dbReference>
<evidence type="ECO:0000256" key="2">
    <source>
        <dbReference type="SAM" id="MobiDB-lite"/>
    </source>
</evidence>
<protein>
    <recommendedName>
        <fullName evidence="3">LXG domain-containing protein</fullName>
    </recommendedName>
</protein>
<proteinExistence type="inferred from homology"/>
<evidence type="ECO:0000313" key="5">
    <source>
        <dbReference type="Proteomes" id="UP001321766"/>
    </source>
</evidence>
<feature type="domain" description="LXG" evidence="3">
    <location>
        <begin position="1"/>
        <end position="230"/>
    </location>
</feature>
<evidence type="ECO:0000313" key="4">
    <source>
        <dbReference type="EMBL" id="BDR52715.1"/>
    </source>
</evidence>
<accession>A0ABM8B778</accession>
<dbReference type="PROSITE" id="PS51756">
    <property type="entry name" value="LXG"/>
    <property type="match status" value="1"/>
</dbReference>
<comment type="similarity">
    <text evidence="1">In the N-terminal section; belongs to the LXG family.</text>
</comment>
<name>A0ABM8B778_9BIFI</name>
<feature type="region of interest" description="Disordered" evidence="2">
    <location>
        <begin position="565"/>
        <end position="620"/>
    </location>
</feature>
<sequence length="620" mass="63764">MSFIVYGEDIDRLLSSVSSYYQQVEKAVSAIGGGVDSLSSLEGFTGATAESVKAYFAEVHGSVLQAMVSLLREALTRAGLYDHGYFAIDAAKSFHLEDGTLSRVSNQVGGFRHQAQDLSDGVQRALMGVADLLDVPVPSVAAADRSLGASLALVVDTLDKVQAHESASQRSVADLDEFCHVLEVLLGRLSAHPTGGVGYQPGSVAALEEFKPVVDRLVGSQQYVKDYAPVLQEADADWQARAKAWQHDEAVESRRNEGILQLINGGVGVAIDLAAIFLCEFAGPAAPLVVAAAVADLPFSASEAVEGGDKVKLAHSGDADSLAFNPMRDWAFGGDQQSYDVANAYVQVAGIFVGGVGAADAAAKNAVILGISGKDLKVFKTVETLQALSIDATGSIVIPQAVTMLQEKYFGNSPVAQQAGRLVGTLLGGGFLKIKIKTGGERDVQSMKSALGRHIADPNKGSHVHQSPGIAHDFKPVDLSGGVGGHDAPPSEHVSAPVPAPAQAPAPVPAPAPASDGLAAEHVSAPVVPPEYVAPHISGPVQEGVAPVPDHVSAPVVPPAPAAPPVPGPVPGGSLPLPDHVSAPVPAPVEGEPFALKTAGDAASGRVKEPTLAPKSGKER</sequence>
<dbReference type="EMBL" id="AP026798">
    <property type="protein sequence ID" value="BDR52715.1"/>
    <property type="molecule type" value="Genomic_DNA"/>
</dbReference>
<organism evidence="4 5">
    <name type="scientific">Bombiscardovia nodaiensis</name>
    <dbReference type="NCBI Taxonomy" id="2932181"/>
    <lineage>
        <taxon>Bacteria</taxon>
        <taxon>Bacillati</taxon>
        <taxon>Actinomycetota</taxon>
        <taxon>Actinomycetes</taxon>
        <taxon>Bifidobacteriales</taxon>
        <taxon>Bifidobacteriaceae</taxon>
        <taxon>Bombiscardovia</taxon>
    </lineage>
</organism>